<name>A0AAV9QLS1_9PEZI</name>
<evidence type="ECO:0000256" key="1">
    <source>
        <dbReference type="SAM" id="Coils"/>
    </source>
</evidence>
<keyword evidence="3" id="KW-1185">Reference proteome</keyword>
<evidence type="ECO:0000313" key="2">
    <source>
        <dbReference type="EMBL" id="KAK5545171.1"/>
    </source>
</evidence>
<reference evidence="2 3" key="1">
    <citation type="submission" date="2023-06" db="EMBL/GenBank/DDBJ databases">
        <title>Black Yeasts Isolated from many extreme environments.</title>
        <authorList>
            <person name="Coleine C."/>
            <person name="Stajich J.E."/>
            <person name="Selbmann L."/>
        </authorList>
    </citation>
    <scope>NUCLEOTIDE SEQUENCE [LARGE SCALE GENOMIC DNA]</scope>
    <source>
        <strain evidence="2 3">CCFEE 5887</strain>
    </source>
</reference>
<comment type="caution">
    <text evidence="2">The sequence shown here is derived from an EMBL/GenBank/DDBJ whole genome shotgun (WGS) entry which is preliminary data.</text>
</comment>
<organism evidence="2 3">
    <name type="scientific">Vermiconidia calcicola</name>
    <dbReference type="NCBI Taxonomy" id="1690605"/>
    <lineage>
        <taxon>Eukaryota</taxon>
        <taxon>Fungi</taxon>
        <taxon>Dikarya</taxon>
        <taxon>Ascomycota</taxon>
        <taxon>Pezizomycotina</taxon>
        <taxon>Dothideomycetes</taxon>
        <taxon>Dothideomycetidae</taxon>
        <taxon>Mycosphaerellales</taxon>
        <taxon>Extremaceae</taxon>
        <taxon>Vermiconidia</taxon>
    </lineage>
</organism>
<protein>
    <submittedName>
        <fullName evidence="2">Uncharacterized protein</fullName>
    </submittedName>
</protein>
<dbReference type="AlphaFoldDB" id="A0AAV9QLS1"/>
<dbReference type="EMBL" id="JAXLQG010000001">
    <property type="protein sequence ID" value="KAK5545171.1"/>
    <property type="molecule type" value="Genomic_DNA"/>
</dbReference>
<keyword evidence="1" id="KW-0175">Coiled coil</keyword>
<gene>
    <name evidence="2" type="ORF">LTR25_000178</name>
</gene>
<dbReference type="Proteomes" id="UP001345827">
    <property type="component" value="Unassembled WGS sequence"/>
</dbReference>
<evidence type="ECO:0000313" key="3">
    <source>
        <dbReference type="Proteomes" id="UP001345827"/>
    </source>
</evidence>
<sequence>MDFDPSSLKPSQEAHVQQLLLGLRNEEQTGVLDDLERRQITDPATGETHTGLTPKSLPLWVAKLAELKEENHRYLELKAQQDVVACAIQSWEADLALKKSELEEQHEVLHHETLRKKKTESEQELFNEVKSIIIDYPHWHSELQDIRLFPNPEGEVIEKALGGFEALRARFHELSSEPEVLRTQIESVAQNYAKLHSDSNAEHEKKFKALLIVYDAYYKTQEDLKSSQSRCQELGESVAALEKKLERLQNELAGLRLANEENPRQKQSVDENAKLEAEQYHKLLLVAIGRHPEDKTLNDAFCEARIVSRQMVQAQETPSRPRLSFIHGLTASLQTGDSALQTALKIFLQTPSNPTKISVSSIQDLATKLEGCERGCLAECISYLSASVCMLGRKSELSYNGSVILLQLFELLCSSAQHLPAVLDRIAGAFSLYRPRLWSQDVLVPAMTELVERLLHQERPELGDLIVSRARDNDQLAHVENFNVTMEGPNLLAVSVYMVLEDAPLMGSGELLVASGKPQSMEETKAMRLFSASLTRKGPPYSAQDRSEVELIDE</sequence>
<feature type="coiled-coil region" evidence="1">
    <location>
        <begin position="224"/>
        <end position="258"/>
    </location>
</feature>
<proteinExistence type="predicted"/>
<accession>A0AAV9QLS1</accession>